<dbReference type="Proteomes" id="UP000093053">
    <property type="component" value="Chromosome"/>
</dbReference>
<dbReference type="AlphaFoldDB" id="A0A1B2I0P6"/>
<name>A0A1B2I0P6_9PSEU</name>
<keyword evidence="4" id="KW-1185">Reference proteome</keyword>
<dbReference type="PANTHER" id="PTHR33744:SF1">
    <property type="entry name" value="DNA-BINDING TRANSCRIPTIONAL ACTIVATOR ADER"/>
    <property type="match status" value="1"/>
</dbReference>
<dbReference type="KEGG" id="led:BBK82_43495"/>
<dbReference type="PANTHER" id="PTHR33744">
    <property type="entry name" value="CARBOHYDRATE DIACID REGULATOR"/>
    <property type="match status" value="1"/>
</dbReference>
<dbReference type="InterPro" id="IPR025751">
    <property type="entry name" value="RsbRD_N_dom"/>
</dbReference>
<evidence type="ECO:0000313" key="4">
    <source>
        <dbReference type="Proteomes" id="UP000093053"/>
    </source>
</evidence>
<organism evidence="3 4">
    <name type="scientific">Lentzea guizhouensis</name>
    <dbReference type="NCBI Taxonomy" id="1586287"/>
    <lineage>
        <taxon>Bacteria</taxon>
        <taxon>Bacillati</taxon>
        <taxon>Actinomycetota</taxon>
        <taxon>Actinomycetes</taxon>
        <taxon>Pseudonocardiales</taxon>
        <taxon>Pseudonocardiaceae</taxon>
        <taxon>Lentzea</taxon>
    </lineage>
</organism>
<dbReference type="InterPro" id="IPR025736">
    <property type="entry name" value="PucR_C-HTH_dom"/>
</dbReference>
<dbReference type="STRING" id="1586287.BBK82_43495"/>
<dbReference type="OrthoDB" id="3655573at2"/>
<evidence type="ECO:0000313" key="3">
    <source>
        <dbReference type="EMBL" id="ANZ43524.1"/>
    </source>
</evidence>
<dbReference type="Gene3D" id="1.10.10.2840">
    <property type="entry name" value="PucR C-terminal helix-turn-helix domain"/>
    <property type="match status" value="1"/>
</dbReference>
<accession>A0A1B2I0P6</accession>
<reference evidence="3 4" key="1">
    <citation type="submission" date="2016-07" db="EMBL/GenBank/DDBJ databases">
        <title>Complete genome sequence of the Lentzea guizhouensis DHS C013.</title>
        <authorList>
            <person name="Cao C."/>
        </authorList>
    </citation>
    <scope>NUCLEOTIDE SEQUENCE [LARGE SCALE GENOMIC DNA]</scope>
    <source>
        <strain evidence="3 4">DHS C013</strain>
    </source>
</reference>
<protein>
    <submittedName>
        <fullName evidence="3">Uncharacterized protein</fullName>
    </submittedName>
</protein>
<dbReference type="Pfam" id="PF13556">
    <property type="entry name" value="HTH_30"/>
    <property type="match status" value="1"/>
</dbReference>
<dbReference type="Pfam" id="PF14361">
    <property type="entry name" value="RsbRD_N"/>
    <property type="match status" value="1"/>
</dbReference>
<dbReference type="EMBL" id="CP016793">
    <property type="protein sequence ID" value="ANZ43524.1"/>
    <property type="molecule type" value="Genomic_DNA"/>
</dbReference>
<gene>
    <name evidence="3" type="ORF">BBK82_43495</name>
</gene>
<proteinExistence type="predicted"/>
<feature type="domain" description="RsbT co-antagonist protein RsbRD N-terminal" evidence="2">
    <location>
        <begin position="20"/>
        <end position="153"/>
    </location>
</feature>
<evidence type="ECO:0000259" key="2">
    <source>
        <dbReference type="Pfam" id="PF14361"/>
    </source>
</evidence>
<feature type="domain" description="PucR C-terminal helix-turn-helix" evidence="1">
    <location>
        <begin position="306"/>
        <end position="356"/>
    </location>
</feature>
<sequence>MPGMSAMVRQVLAAVATDDKVVDRVVDAARGNSPEVARLPAAENRRHIAFLLAEGIAHLERGGAADDGDFSAALALGADRAAQGVSMAGLLRGVHAGRTELIRASVELARSLGVDDGTILDFMIDLDHYVGAVERHIIDGYHTAEMQLARTARDLNTQVLRRLLVSGEFPDAAELSRAGLRSDGRYHCVVSTVTDPSHARAVEQRLTPSGVYGLVEGRLAGLSTSLPSWSDDLLVVSPALPLSSMRLTYSLCTQALLVASGRSGVQLLTDLAAETTLAAFPALADTLASSLLGALDHGSAFHHEMVATALCYLDTGGRISATATALHVHANTVRYRLDRLVELTDVDLGESPDASRSHVLTTLHTWWALRTWLGEVTPR</sequence>
<dbReference type="InterPro" id="IPR042070">
    <property type="entry name" value="PucR_C-HTH_sf"/>
</dbReference>
<evidence type="ECO:0000259" key="1">
    <source>
        <dbReference type="Pfam" id="PF13556"/>
    </source>
</evidence>
<dbReference type="InterPro" id="IPR051448">
    <property type="entry name" value="CdaR-like_regulators"/>
</dbReference>